<dbReference type="EMBL" id="GL832973">
    <property type="protein sequence ID" value="EGD75822.1"/>
    <property type="molecule type" value="Genomic_DNA"/>
</dbReference>
<reference evidence="1" key="1">
    <citation type="submission" date="2009-08" db="EMBL/GenBank/DDBJ databases">
        <title>Annotation of Salpingoeca rosetta.</title>
        <authorList>
            <consortium name="The Broad Institute Genome Sequencing Platform"/>
            <person name="Russ C."/>
            <person name="Cuomo C."/>
            <person name="Burger G."/>
            <person name="Gray M.W."/>
            <person name="Holland P.W.H."/>
            <person name="King N."/>
            <person name="Lang F.B.F."/>
            <person name="Roger A.J."/>
            <person name="Ruiz-Trillo I."/>
            <person name="Young S.K."/>
            <person name="Zeng Q."/>
            <person name="Gargeya S."/>
            <person name="Alvarado L."/>
            <person name="Berlin A."/>
            <person name="Chapman S.B."/>
            <person name="Chen Z."/>
            <person name="Freedman E."/>
            <person name="Gellesch M."/>
            <person name="Goldberg J."/>
            <person name="Griggs A."/>
            <person name="Gujja S."/>
            <person name="Heilman E."/>
            <person name="Heiman D."/>
            <person name="Howarth C."/>
            <person name="Mehta T."/>
            <person name="Neiman D."/>
            <person name="Pearson M."/>
            <person name="Roberts A."/>
            <person name="Saif S."/>
            <person name="Shea T."/>
            <person name="Shenoy N."/>
            <person name="Sisk P."/>
            <person name="Stolte C."/>
            <person name="Sykes S."/>
            <person name="White J."/>
            <person name="Yandava C."/>
            <person name="Haas B."/>
            <person name="Nusbaum C."/>
            <person name="Birren B."/>
        </authorList>
    </citation>
    <scope>NUCLEOTIDE SEQUENCE [LARGE SCALE GENOMIC DNA]</scope>
    <source>
        <strain evidence="1">ATCC 50818</strain>
    </source>
</reference>
<evidence type="ECO:0000313" key="1">
    <source>
        <dbReference type="EMBL" id="EGD75822.1"/>
    </source>
</evidence>
<dbReference type="GeneID" id="16072303"/>
<name>F2UGS2_SALR5</name>
<keyword evidence="2" id="KW-1185">Reference proteome</keyword>
<sequence>MPVNGIAVSHCHQITQQHITPQHAHGQRKSGNETTTTMMRCCGRVVARGMAAHGRLSLAAIAAARRGRVHALRRSVVTPPLNRFTARLHVARGVRADDANNNDSSDHVTAIKNDQHRLPVQCAGCGVALQTQQPGGTGYVNPNVVERWQQQGTCTSIPRKPGTEGFIFGAIKVGKSSVINSNRFSQKEKMLLTRAQS</sequence>
<proteinExistence type="predicted"/>
<evidence type="ECO:0000313" key="2">
    <source>
        <dbReference type="Proteomes" id="UP000007799"/>
    </source>
</evidence>
<accession>F2UGS2</accession>
<dbReference type="KEGG" id="sre:PTSG_12658"/>
<organism evidence="2">
    <name type="scientific">Salpingoeca rosetta (strain ATCC 50818 / BSB-021)</name>
    <dbReference type="NCBI Taxonomy" id="946362"/>
    <lineage>
        <taxon>Eukaryota</taxon>
        <taxon>Choanoflagellata</taxon>
        <taxon>Craspedida</taxon>
        <taxon>Salpingoecidae</taxon>
        <taxon>Salpingoeca</taxon>
    </lineage>
</organism>
<dbReference type="RefSeq" id="XP_004991743.1">
    <property type="nucleotide sequence ID" value="XM_004991686.1"/>
</dbReference>
<protein>
    <submittedName>
        <fullName evidence="1">Uncharacterized protein</fullName>
    </submittedName>
</protein>
<gene>
    <name evidence="1" type="ORF">PTSG_12658</name>
</gene>
<dbReference type="InParanoid" id="F2UGS2"/>
<dbReference type="Proteomes" id="UP000007799">
    <property type="component" value="Unassembled WGS sequence"/>
</dbReference>
<dbReference type="AlphaFoldDB" id="F2UGS2"/>